<dbReference type="EMBL" id="LAZR01000171">
    <property type="protein sequence ID" value="KKN84422.1"/>
    <property type="molecule type" value="Genomic_DNA"/>
</dbReference>
<sequence length="92" mass="10544">MKWFLTSKNIDEIVEASDQWQAFDSLQNRSVDDFGLIVEAQPVRETRAESFGVRTSLLFGRWGRTDEARKLIKAGVRCGLPDTTEKDIPRNE</sequence>
<dbReference type="AlphaFoldDB" id="A0A0F9UAQ0"/>
<organism evidence="1">
    <name type="scientific">marine sediment metagenome</name>
    <dbReference type="NCBI Taxonomy" id="412755"/>
    <lineage>
        <taxon>unclassified sequences</taxon>
        <taxon>metagenomes</taxon>
        <taxon>ecological metagenomes</taxon>
    </lineage>
</organism>
<evidence type="ECO:0000313" key="1">
    <source>
        <dbReference type="EMBL" id="KKN84422.1"/>
    </source>
</evidence>
<proteinExistence type="predicted"/>
<reference evidence="1" key="1">
    <citation type="journal article" date="2015" name="Nature">
        <title>Complex archaea that bridge the gap between prokaryotes and eukaryotes.</title>
        <authorList>
            <person name="Spang A."/>
            <person name="Saw J.H."/>
            <person name="Jorgensen S.L."/>
            <person name="Zaremba-Niedzwiedzka K."/>
            <person name="Martijn J."/>
            <person name="Lind A.E."/>
            <person name="van Eijk R."/>
            <person name="Schleper C."/>
            <person name="Guy L."/>
            <person name="Ettema T.J."/>
        </authorList>
    </citation>
    <scope>NUCLEOTIDE SEQUENCE</scope>
</reference>
<accession>A0A0F9UAQ0</accession>
<comment type="caution">
    <text evidence="1">The sequence shown here is derived from an EMBL/GenBank/DDBJ whole genome shotgun (WGS) entry which is preliminary data.</text>
</comment>
<gene>
    <name evidence="1" type="ORF">LCGC14_0288840</name>
</gene>
<name>A0A0F9UAQ0_9ZZZZ</name>
<protein>
    <submittedName>
        <fullName evidence="1">Uncharacterized protein</fullName>
    </submittedName>
</protein>